<evidence type="ECO:0000313" key="2">
    <source>
        <dbReference type="Proteomes" id="UP000187735"/>
    </source>
</evidence>
<accession>A0A1P8WAF1</accession>
<gene>
    <name evidence="1" type="ORF">Fuma_00620</name>
</gene>
<name>A0A1P8WAF1_9PLAN</name>
<evidence type="ECO:0000313" key="1">
    <source>
        <dbReference type="EMBL" id="APZ91036.1"/>
    </source>
</evidence>
<reference evidence="1 2" key="1">
    <citation type="journal article" date="2016" name="Front. Microbiol.">
        <title>Fuerstia marisgermanicae gen. nov., sp. nov., an Unusual Member of the Phylum Planctomycetes from the German Wadden Sea.</title>
        <authorList>
            <person name="Kohn T."/>
            <person name="Heuer A."/>
            <person name="Jogler M."/>
            <person name="Vollmers J."/>
            <person name="Boedeker C."/>
            <person name="Bunk B."/>
            <person name="Rast P."/>
            <person name="Borchert D."/>
            <person name="Glockner I."/>
            <person name="Freese H.M."/>
            <person name="Klenk H.P."/>
            <person name="Overmann J."/>
            <person name="Kaster A.K."/>
            <person name="Rohde M."/>
            <person name="Wiegand S."/>
            <person name="Jogler C."/>
        </authorList>
    </citation>
    <scope>NUCLEOTIDE SEQUENCE [LARGE SCALE GENOMIC DNA]</scope>
    <source>
        <strain evidence="1 2">NH11</strain>
    </source>
</reference>
<protein>
    <submittedName>
        <fullName evidence="1">Uncharacterized protein</fullName>
    </submittedName>
</protein>
<dbReference type="STRING" id="1891926.Fuma_00620"/>
<sequence>MRLGVPRRQAIRHAKSRKSYWNMAETIASGVGFTNAVLAEQGLLSLKHLWNELAPLRRTA</sequence>
<dbReference type="EMBL" id="CP017641">
    <property type="protein sequence ID" value="APZ91036.1"/>
    <property type="molecule type" value="Genomic_DNA"/>
</dbReference>
<organism evidence="1 2">
    <name type="scientific">Fuerstiella marisgermanici</name>
    <dbReference type="NCBI Taxonomy" id="1891926"/>
    <lineage>
        <taxon>Bacteria</taxon>
        <taxon>Pseudomonadati</taxon>
        <taxon>Planctomycetota</taxon>
        <taxon>Planctomycetia</taxon>
        <taxon>Planctomycetales</taxon>
        <taxon>Planctomycetaceae</taxon>
        <taxon>Fuerstiella</taxon>
    </lineage>
</organism>
<proteinExistence type="predicted"/>
<dbReference type="AlphaFoldDB" id="A0A1P8WAF1"/>
<dbReference type="Proteomes" id="UP000187735">
    <property type="component" value="Chromosome"/>
</dbReference>
<dbReference type="KEGG" id="fmr:Fuma_00620"/>
<keyword evidence="2" id="KW-1185">Reference proteome</keyword>